<keyword evidence="2" id="KW-0812">Transmembrane</keyword>
<comment type="caution">
    <text evidence="3">The sequence shown here is derived from an EMBL/GenBank/DDBJ whole genome shotgun (WGS) entry which is preliminary data.</text>
</comment>
<feature type="transmembrane region" description="Helical" evidence="2">
    <location>
        <begin position="395"/>
        <end position="412"/>
    </location>
</feature>
<evidence type="ECO:0000313" key="3">
    <source>
        <dbReference type="EMBL" id="GIY23723.1"/>
    </source>
</evidence>
<feature type="transmembrane region" description="Helical" evidence="2">
    <location>
        <begin position="105"/>
        <end position="127"/>
    </location>
</feature>
<protein>
    <recommendedName>
        <fullName evidence="5">Monocarboxylate transporter</fullName>
    </recommendedName>
</protein>
<dbReference type="GO" id="GO:0008028">
    <property type="term" value="F:monocarboxylic acid transmembrane transporter activity"/>
    <property type="evidence" value="ECO:0007669"/>
    <property type="project" value="TreeGrafter"/>
</dbReference>
<feature type="transmembrane region" description="Helical" evidence="2">
    <location>
        <begin position="79"/>
        <end position="99"/>
    </location>
</feature>
<keyword evidence="2" id="KW-0472">Membrane</keyword>
<dbReference type="PANTHER" id="PTHR11360">
    <property type="entry name" value="MONOCARBOXYLATE TRANSPORTER"/>
    <property type="match status" value="1"/>
</dbReference>
<dbReference type="InterPro" id="IPR011701">
    <property type="entry name" value="MFS"/>
</dbReference>
<dbReference type="PANTHER" id="PTHR11360:SF303">
    <property type="entry name" value="MAJOR FACILITATOR SUPERFAMILY (MFS) PROFILE DOMAIN-CONTAINING PROTEIN"/>
    <property type="match status" value="1"/>
</dbReference>
<proteinExistence type="predicted"/>
<keyword evidence="2" id="KW-1133">Transmembrane helix</keyword>
<feature type="transmembrane region" description="Helical" evidence="2">
    <location>
        <begin position="167"/>
        <end position="187"/>
    </location>
</feature>
<evidence type="ECO:0000313" key="4">
    <source>
        <dbReference type="Proteomes" id="UP001054837"/>
    </source>
</evidence>
<dbReference type="Gene3D" id="1.20.1250.20">
    <property type="entry name" value="MFS general substrate transporter like domains"/>
    <property type="match status" value="2"/>
</dbReference>
<dbReference type="Proteomes" id="UP001054837">
    <property type="component" value="Unassembled WGS sequence"/>
</dbReference>
<dbReference type="Pfam" id="PF07690">
    <property type="entry name" value="MFS_1"/>
    <property type="match status" value="1"/>
</dbReference>
<evidence type="ECO:0000256" key="1">
    <source>
        <dbReference type="SAM" id="MobiDB-lite"/>
    </source>
</evidence>
<evidence type="ECO:0008006" key="5">
    <source>
        <dbReference type="Google" id="ProtNLM"/>
    </source>
</evidence>
<feature type="transmembrane region" description="Helical" evidence="2">
    <location>
        <begin position="358"/>
        <end position="383"/>
    </location>
</feature>
<dbReference type="SUPFAM" id="SSF103473">
    <property type="entry name" value="MFS general substrate transporter"/>
    <property type="match status" value="1"/>
</dbReference>
<sequence length="556" mass="60872">MKNASRTTSRSWGIAAICSFINFLHLGVARQSGLLYLAAMTRYDANRNQASLPFVLCYTVRNISGPLVGYLGRKIGLESVTVLGCIIASVGMGACYFAEDITMVTVLWGGVFGLGFGMGSVLIPVILNQHFDKYLSNANGIAFGGECVAGFILPVLIKILLDSYGTSGLFLILSGLMLHSVPAAMLLKASATNPSRPAHKPETGHPSLGDTGLFSGVDGIYNKSFHFDDTVYWTPNSLPSASQDTSLTSEMLKEMDKRRPVYNDKSNEISMVDNFSSNNYQKNEHEWKSINLHQEYNLEEISIPGLTKDSNSVHDNNMNHKSGSHILDNASKSNENTAPTESSKSSSSHSFRVFLDPAFILMLLTQSTFIFIGTMILTIIVDLSRDAGVSTDEEIYILMCLSISDMLGRFGLGWVTDKGYMTNVTFSCFCYFSLGIILTALVFIKGFALIMVAAFFIGLFLGGLLIVCPGIVSDHIENDKITMALSSRFVLYAPISLTQSSLIGFFRGSKGSYNGILYMLTAVCVLCCVMSLSIPLAARFRERRKEKARLLKQEKL</sequence>
<name>A0AAV4RN99_9ARAC</name>
<dbReference type="InterPro" id="IPR036259">
    <property type="entry name" value="MFS_trans_sf"/>
</dbReference>
<feature type="transmembrane region" description="Helical" evidence="2">
    <location>
        <begin position="12"/>
        <end position="30"/>
    </location>
</feature>
<keyword evidence="4" id="KW-1185">Reference proteome</keyword>
<gene>
    <name evidence="3" type="primary">AVEN_32663_1</name>
    <name evidence="3" type="ORF">CDAR_32101</name>
</gene>
<feature type="compositionally biased region" description="Polar residues" evidence="1">
    <location>
        <begin position="308"/>
        <end position="321"/>
    </location>
</feature>
<feature type="compositionally biased region" description="Polar residues" evidence="1">
    <location>
        <begin position="330"/>
        <end position="341"/>
    </location>
</feature>
<dbReference type="AlphaFoldDB" id="A0AAV4RN99"/>
<feature type="transmembrane region" description="Helical" evidence="2">
    <location>
        <begin position="424"/>
        <end position="444"/>
    </location>
</feature>
<evidence type="ECO:0000256" key="2">
    <source>
        <dbReference type="SAM" id="Phobius"/>
    </source>
</evidence>
<feature type="region of interest" description="Disordered" evidence="1">
    <location>
        <begin position="307"/>
        <end position="347"/>
    </location>
</feature>
<feature type="transmembrane region" description="Helical" evidence="2">
    <location>
        <begin position="515"/>
        <end position="538"/>
    </location>
</feature>
<organism evidence="3 4">
    <name type="scientific">Caerostris darwini</name>
    <dbReference type="NCBI Taxonomy" id="1538125"/>
    <lineage>
        <taxon>Eukaryota</taxon>
        <taxon>Metazoa</taxon>
        <taxon>Ecdysozoa</taxon>
        <taxon>Arthropoda</taxon>
        <taxon>Chelicerata</taxon>
        <taxon>Arachnida</taxon>
        <taxon>Araneae</taxon>
        <taxon>Araneomorphae</taxon>
        <taxon>Entelegynae</taxon>
        <taxon>Araneoidea</taxon>
        <taxon>Araneidae</taxon>
        <taxon>Caerostris</taxon>
    </lineage>
</organism>
<feature type="transmembrane region" description="Helical" evidence="2">
    <location>
        <begin position="489"/>
        <end position="509"/>
    </location>
</feature>
<accession>A0AAV4RN99</accession>
<dbReference type="EMBL" id="BPLQ01006574">
    <property type="protein sequence ID" value="GIY23723.1"/>
    <property type="molecule type" value="Genomic_DNA"/>
</dbReference>
<dbReference type="InterPro" id="IPR050327">
    <property type="entry name" value="Proton-linked_MCT"/>
</dbReference>
<reference evidence="3 4" key="1">
    <citation type="submission" date="2021-06" db="EMBL/GenBank/DDBJ databases">
        <title>Caerostris darwini draft genome.</title>
        <authorList>
            <person name="Kono N."/>
            <person name="Arakawa K."/>
        </authorList>
    </citation>
    <scope>NUCLEOTIDE SEQUENCE [LARGE SCALE GENOMIC DNA]</scope>
</reference>
<feature type="transmembrane region" description="Helical" evidence="2">
    <location>
        <begin position="450"/>
        <end position="468"/>
    </location>
</feature>